<evidence type="ECO:0000313" key="2">
    <source>
        <dbReference type="Proteomes" id="UP000790709"/>
    </source>
</evidence>
<keyword evidence="2" id="KW-1185">Reference proteome</keyword>
<comment type="caution">
    <text evidence="1">The sequence shown here is derived from an EMBL/GenBank/DDBJ whole genome shotgun (WGS) entry which is preliminary data.</text>
</comment>
<organism evidence="1 2">
    <name type="scientific">Leucogyrophana mollusca</name>
    <dbReference type="NCBI Taxonomy" id="85980"/>
    <lineage>
        <taxon>Eukaryota</taxon>
        <taxon>Fungi</taxon>
        <taxon>Dikarya</taxon>
        <taxon>Basidiomycota</taxon>
        <taxon>Agaricomycotina</taxon>
        <taxon>Agaricomycetes</taxon>
        <taxon>Agaricomycetidae</taxon>
        <taxon>Boletales</taxon>
        <taxon>Boletales incertae sedis</taxon>
        <taxon>Leucogyrophana</taxon>
    </lineage>
</organism>
<sequence length="446" mass="50196">MGLFKFMQHSTPQRAVEFDVSFDLTTTYTPRKRHSSRAPRVPINNIPIEVVLHILEAAYYDDDHKPDAVLLSNCTRVCKAWSAHAQKLLFRQVSLYSQTAYVAFSCAVDRTTERGRMLSDSVLRMRAVLDHNKPNGLSQLSFAYAATLCPNLYELDLSLYGCGAPGNDVVGSPALERMRRPAPSFDDSTLQLLRAGPRITALQFSNWSENEESVIQLLDVWPSIKSLAITGTSPVLSPEATHAPFPCALEELRINCQRQPSLDFLEWLLHSSAEAGSLRAIELEREPSIEMLDYLVGNHAETLHSLALPSCSSHEHAQAVIRCRELRELRTESAWSSPMVYRRIPDGIQHISLGLDLDTSLQTLLDVVKERDYLEALTVHIWGNGDRHPHLPALQMVCAYRGVELRMTRDVRVLRSMVRGDPVVPTSFPRIKTLENFQLMRSASEV</sequence>
<protein>
    <submittedName>
        <fullName evidence="1">Uncharacterized protein</fullName>
    </submittedName>
</protein>
<dbReference type="EMBL" id="MU266423">
    <property type="protein sequence ID" value="KAH7924495.1"/>
    <property type="molecule type" value="Genomic_DNA"/>
</dbReference>
<proteinExistence type="predicted"/>
<evidence type="ECO:0000313" key="1">
    <source>
        <dbReference type="EMBL" id="KAH7924495.1"/>
    </source>
</evidence>
<gene>
    <name evidence="1" type="ORF">BV22DRAFT_1035096</name>
</gene>
<name>A0ACB8BFC8_9AGAM</name>
<dbReference type="Proteomes" id="UP000790709">
    <property type="component" value="Unassembled WGS sequence"/>
</dbReference>
<accession>A0ACB8BFC8</accession>
<reference evidence="1" key="1">
    <citation type="journal article" date="2021" name="New Phytol.">
        <title>Evolutionary innovations through gain and loss of genes in the ectomycorrhizal Boletales.</title>
        <authorList>
            <person name="Wu G."/>
            <person name="Miyauchi S."/>
            <person name="Morin E."/>
            <person name="Kuo A."/>
            <person name="Drula E."/>
            <person name="Varga T."/>
            <person name="Kohler A."/>
            <person name="Feng B."/>
            <person name="Cao Y."/>
            <person name="Lipzen A."/>
            <person name="Daum C."/>
            <person name="Hundley H."/>
            <person name="Pangilinan J."/>
            <person name="Johnson J."/>
            <person name="Barry K."/>
            <person name="LaButti K."/>
            <person name="Ng V."/>
            <person name="Ahrendt S."/>
            <person name="Min B."/>
            <person name="Choi I.G."/>
            <person name="Park H."/>
            <person name="Plett J.M."/>
            <person name="Magnuson J."/>
            <person name="Spatafora J.W."/>
            <person name="Nagy L.G."/>
            <person name="Henrissat B."/>
            <person name="Grigoriev I.V."/>
            <person name="Yang Z.L."/>
            <person name="Xu J."/>
            <person name="Martin F.M."/>
        </authorList>
    </citation>
    <scope>NUCLEOTIDE SEQUENCE</scope>
    <source>
        <strain evidence="1">KUC20120723A-06</strain>
    </source>
</reference>